<dbReference type="AlphaFoldDB" id="A0A2A9NPZ6"/>
<dbReference type="STRING" id="703135.A0A2A9NPZ6"/>
<feature type="region of interest" description="Disordered" evidence="7">
    <location>
        <begin position="741"/>
        <end position="804"/>
    </location>
</feature>
<evidence type="ECO:0000256" key="6">
    <source>
        <dbReference type="PROSITE-ProRule" id="PRU00317"/>
    </source>
</evidence>
<dbReference type="GO" id="GO:0000472">
    <property type="term" value="P:endonucleolytic cleavage to generate mature 5'-end of SSU-rRNA from (SSU-rRNA, 5.8S rRNA, LSU-rRNA)"/>
    <property type="evidence" value="ECO:0007669"/>
    <property type="project" value="TreeGrafter"/>
</dbReference>
<dbReference type="GO" id="GO:0000447">
    <property type="term" value="P:endonucleolytic cleavage in ITS1 to separate SSU-rRNA from 5.8S rRNA and LSU-rRNA from tricistronic rRNA transcript (SSU-rRNA, 5.8S rRNA, LSU-rRNA)"/>
    <property type="evidence" value="ECO:0007669"/>
    <property type="project" value="TreeGrafter"/>
</dbReference>
<evidence type="ECO:0000256" key="5">
    <source>
        <dbReference type="ARBA" id="ARBA00031929"/>
    </source>
</evidence>
<dbReference type="OrthoDB" id="392571at2759"/>
<dbReference type="PANTHER" id="PTHR13102:SF0">
    <property type="entry name" value="NUCLEOLAR PROTEIN 9"/>
    <property type="match status" value="1"/>
</dbReference>
<feature type="region of interest" description="Disordered" evidence="7">
    <location>
        <begin position="668"/>
        <end position="724"/>
    </location>
</feature>
<evidence type="ECO:0000256" key="1">
    <source>
        <dbReference type="ARBA" id="ARBA00016427"/>
    </source>
</evidence>
<dbReference type="Gene3D" id="1.25.10.10">
    <property type="entry name" value="Leucine-rich Repeat Variant"/>
    <property type="match status" value="3"/>
</dbReference>
<protein>
    <recommendedName>
        <fullName evidence="1">Nucleolar protein 9</fullName>
    </recommendedName>
    <alternativeName>
        <fullName evidence="4 5">Pumilio domain-containing protein NOP9</fullName>
    </alternativeName>
</protein>
<evidence type="ECO:0000256" key="2">
    <source>
        <dbReference type="ARBA" id="ARBA00022737"/>
    </source>
</evidence>
<dbReference type="SUPFAM" id="SSF48371">
    <property type="entry name" value="ARM repeat"/>
    <property type="match status" value="2"/>
</dbReference>
<keyword evidence="10" id="KW-1185">Reference proteome</keyword>
<evidence type="ECO:0000313" key="9">
    <source>
        <dbReference type="EMBL" id="PFH50317.1"/>
    </source>
</evidence>
<dbReference type="InterPro" id="IPR011989">
    <property type="entry name" value="ARM-like"/>
</dbReference>
<name>A0A2A9NPZ6_9AGAR</name>
<feature type="compositionally biased region" description="Basic residues" evidence="7">
    <location>
        <begin position="1"/>
        <end position="15"/>
    </location>
</feature>
<evidence type="ECO:0000256" key="3">
    <source>
        <dbReference type="ARBA" id="ARBA00023242"/>
    </source>
</evidence>
<dbReference type="InterPro" id="IPR033133">
    <property type="entry name" value="PUM-HD"/>
</dbReference>
<dbReference type="Pfam" id="PF22493">
    <property type="entry name" value="PUF_NOP9"/>
    <property type="match status" value="1"/>
</dbReference>
<proteinExistence type="predicted"/>
<feature type="compositionally biased region" description="Basic and acidic residues" evidence="7">
    <location>
        <begin position="16"/>
        <end position="25"/>
    </location>
</feature>
<feature type="compositionally biased region" description="Basic and acidic residues" evidence="7">
    <location>
        <begin position="696"/>
        <end position="722"/>
    </location>
</feature>
<dbReference type="GO" id="GO:0030686">
    <property type="term" value="C:90S preribosome"/>
    <property type="evidence" value="ECO:0007669"/>
    <property type="project" value="TreeGrafter"/>
</dbReference>
<keyword evidence="2" id="KW-0677">Repeat</keyword>
<keyword evidence="3" id="KW-0539">Nucleus</keyword>
<evidence type="ECO:0000256" key="4">
    <source>
        <dbReference type="ARBA" id="ARBA00030932"/>
    </source>
</evidence>
<dbReference type="GO" id="GO:0000056">
    <property type="term" value="P:ribosomal small subunit export from nucleus"/>
    <property type="evidence" value="ECO:0007669"/>
    <property type="project" value="TreeGrafter"/>
</dbReference>
<organism evidence="9 10">
    <name type="scientific">Amanita thiersii Skay4041</name>
    <dbReference type="NCBI Taxonomy" id="703135"/>
    <lineage>
        <taxon>Eukaryota</taxon>
        <taxon>Fungi</taxon>
        <taxon>Dikarya</taxon>
        <taxon>Basidiomycota</taxon>
        <taxon>Agaricomycotina</taxon>
        <taxon>Agaricomycetes</taxon>
        <taxon>Agaricomycetidae</taxon>
        <taxon>Agaricales</taxon>
        <taxon>Pluteineae</taxon>
        <taxon>Amanitaceae</taxon>
        <taxon>Amanita</taxon>
    </lineage>
</organism>
<feature type="domain" description="PUM-HD" evidence="8">
    <location>
        <begin position="327"/>
        <end position="692"/>
    </location>
</feature>
<dbReference type="GO" id="GO:0003723">
    <property type="term" value="F:RNA binding"/>
    <property type="evidence" value="ECO:0007669"/>
    <property type="project" value="InterPro"/>
</dbReference>
<dbReference type="SMART" id="SM00025">
    <property type="entry name" value="Pumilio"/>
    <property type="match status" value="5"/>
</dbReference>
<feature type="compositionally biased region" description="Polar residues" evidence="7">
    <location>
        <begin position="28"/>
        <end position="40"/>
    </location>
</feature>
<dbReference type="InterPro" id="IPR040000">
    <property type="entry name" value="NOP9"/>
</dbReference>
<accession>A0A2A9NPZ6</accession>
<dbReference type="GO" id="GO:0030688">
    <property type="term" value="C:preribosome, small subunit precursor"/>
    <property type="evidence" value="ECO:0007669"/>
    <property type="project" value="TreeGrafter"/>
</dbReference>
<feature type="compositionally biased region" description="Low complexity" evidence="7">
    <location>
        <begin position="675"/>
        <end position="686"/>
    </location>
</feature>
<feature type="region of interest" description="Disordered" evidence="7">
    <location>
        <begin position="1"/>
        <end position="40"/>
    </location>
</feature>
<dbReference type="PROSITE" id="PS50303">
    <property type="entry name" value="PUM_HD"/>
    <property type="match status" value="1"/>
</dbReference>
<sequence length="804" mass="90622">MPRENRKRGKKHKKKPELDYNKIEIQDVPQNEESSQQPSWIRQAEYKEELNPEAPYGYVDNDVKAYFRTVDVQIRDWQENRVAQADDADIDPNEDRHMFFVAALSEMSGKEKQLATDPDCSLILERIAHSMDDFVRRVFLDSLAGSFEVLSKHRFASHVCQTMFAVVKDTASREARGIIPDVPESSEHGELRTLTQLILDICEEFLPSLGTLIMDPFASHVIRSLLVLLTPHLAAEDAAVLRSKKSFHWKAKQGSMSSVFTGDKGKGKENRSLSVPPKFRQVARRFVQTLRKDLNDNEVRALAADKVACPALKILIEMEADHGMSNDRGSLMDSVTMGVVSACLDDPSLNAVEPSDYVNTHLRDPTSSHLLEAIITHSSEHVFSVLWNSHLRGKLPRLAIHPVANFVVSRAFDRVSGIQLEEALEELQGSWNKILQATRINVMRIAIDRAAKLQACEQGVAEAVCSAFELTNEDERKHTVPCLLHLMTLKDYQAAISSIHENEANSKKAGREKVKSSRLEPASYGAQLLQSLLRLSEPHNGLVINSINSLPMEERIKLAHNSYSSRIYDVLLDSPSVPQKAKRKFVMDFIGHYHLLVDDRFGSHVVDRCWDFADTYLKEKIARSLISYDRNLIASYYGRFFVRHLQLQLLQRDSNEWKNVQTKLKKQKEQEKLDAAVAASGTAQAATKSKSNNEAPPKKQNEKAEKKEPKAQKRKREVQEAGKEEDEIDAVFNLAIGKGVKRAALHADDGGGGGVDGTKKRRRRKVDDGLQQDDELQTILGAIKDAPDLNDPSPEKKKKRKRES</sequence>
<dbReference type="PROSITE" id="PS50302">
    <property type="entry name" value="PUM"/>
    <property type="match status" value="1"/>
</dbReference>
<dbReference type="InterPro" id="IPR016024">
    <property type="entry name" value="ARM-type_fold"/>
</dbReference>
<gene>
    <name evidence="9" type="ORF">AMATHDRAFT_61237</name>
</gene>
<dbReference type="Proteomes" id="UP000242287">
    <property type="component" value="Unassembled WGS sequence"/>
</dbReference>
<dbReference type="InterPro" id="IPR001313">
    <property type="entry name" value="Pumilio_RNA-bd_rpt"/>
</dbReference>
<evidence type="ECO:0000256" key="7">
    <source>
        <dbReference type="SAM" id="MobiDB-lite"/>
    </source>
</evidence>
<feature type="repeat" description="Pumilio" evidence="6">
    <location>
        <begin position="588"/>
        <end position="623"/>
    </location>
</feature>
<dbReference type="EMBL" id="KZ302006">
    <property type="protein sequence ID" value="PFH50317.1"/>
    <property type="molecule type" value="Genomic_DNA"/>
</dbReference>
<dbReference type="GO" id="GO:0000480">
    <property type="term" value="P:endonucleolytic cleavage in 5'-ETS of tricistronic rRNA transcript (SSU-rRNA, 5.8S rRNA, LSU-rRNA)"/>
    <property type="evidence" value="ECO:0007669"/>
    <property type="project" value="TreeGrafter"/>
</dbReference>
<evidence type="ECO:0000259" key="8">
    <source>
        <dbReference type="PROSITE" id="PS50303"/>
    </source>
</evidence>
<reference evidence="9 10" key="1">
    <citation type="submission" date="2014-02" db="EMBL/GenBank/DDBJ databases">
        <title>Transposable element dynamics among asymbiotic and ectomycorrhizal Amanita fungi.</title>
        <authorList>
            <consortium name="DOE Joint Genome Institute"/>
            <person name="Hess J."/>
            <person name="Skrede I."/>
            <person name="Wolfe B."/>
            <person name="LaButti K."/>
            <person name="Ohm R.A."/>
            <person name="Grigoriev I.V."/>
            <person name="Pringle A."/>
        </authorList>
    </citation>
    <scope>NUCLEOTIDE SEQUENCE [LARGE SCALE GENOMIC DNA]</scope>
    <source>
        <strain evidence="9 10">SKay4041</strain>
    </source>
</reference>
<evidence type="ECO:0000313" key="10">
    <source>
        <dbReference type="Proteomes" id="UP000242287"/>
    </source>
</evidence>
<dbReference type="GO" id="GO:0005730">
    <property type="term" value="C:nucleolus"/>
    <property type="evidence" value="ECO:0007669"/>
    <property type="project" value="TreeGrafter"/>
</dbReference>
<dbReference type="PANTHER" id="PTHR13102">
    <property type="entry name" value="NUCLEOLAR PROTEIN 9"/>
    <property type="match status" value="1"/>
</dbReference>